<keyword evidence="7 8" id="KW-0472">Membrane</keyword>
<dbReference type="Pfam" id="PF00005">
    <property type="entry name" value="ABC_tran"/>
    <property type="match status" value="1"/>
</dbReference>
<dbReference type="SMART" id="SM00382">
    <property type="entry name" value="AAA"/>
    <property type="match status" value="1"/>
</dbReference>
<keyword evidence="2" id="KW-0813">Transport</keyword>
<evidence type="ECO:0000313" key="11">
    <source>
        <dbReference type="EMBL" id="GFE92318.1"/>
    </source>
</evidence>
<dbReference type="SUPFAM" id="SSF90123">
    <property type="entry name" value="ABC transporter transmembrane region"/>
    <property type="match status" value="1"/>
</dbReference>
<dbReference type="EMBL" id="BLJP01000001">
    <property type="protein sequence ID" value="GFE92318.1"/>
    <property type="molecule type" value="Genomic_DNA"/>
</dbReference>
<keyword evidence="5 11" id="KW-0067">ATP-binding</keyword>
<dbReference type="InterPro" id="IPR036640">
    <property type="entry name" value="ABC1_TM_sf"/>
</dbReference>
<dbReference type="SUPFAM" id="SSF52540">
    <property type="entry name" value="P-loop containing nucleoside triphosphate hydrolases"/>
    <property type="match status" value="1"/>
</dbReference>
<reference evidence="11 12" key="1">
    <citation type="journal article" date="2020" name="Cell Rep.">
        <title>Local necrotic cells trigger systemic immune activation via gut microbiome dysbiosis in Drosophila.</title>
        <authorList>
            <person name="Kosakamoto H."/>
            <person name="Yamauchi T."/>
            <person name="Akuzawa-Tokita Y."/>
            <person name="Nishimura K."/>
            <person name="Soga T."/>
            <person name="Murakami T."/>
            <person name="Mori H."/>
            <person name="Yamamoto K."/>
            <person name="Miyazaki R."/>
            <person name="Koto A."/>
            <person name="Miura M."/>
            <person name="Obata F."/>
        </authorList>
    </citation>
    <scope>NUCLEOTIDE SEQUENCE [LARGE SCALE GENOMIC DNA]</scope>
    <source>
        <strain evidence="11 12">Ai</strain>
    </source>
</reference>
<dbReference type="Pfam" id="PF00664">
    <property type="entry name" value="ABC_membrane"/>
    <property type="match status" value="1"/>
</dbReference>
<feature type="domain" description="ABC transporter" evidence="9">
    <location>
        <begin position="374"/>
        <end position="608"/>
    </location>
</feature>
<evidence type="ECO:0000256" key="4">
    <source>
        <dbReference type="ARBA" id="ARBA00022741"/>
    </source>
</evidence>
<dbReference type="PROSITE" id="PS00211">
    <property type="entry name" value="ABC_TRANSPORTER_1"/>
    <property type="match status" value="1"/>
</dbReference>
<protein>
    <submittedName>
        <fullName evidence="11">ABC transporter ATP-binding protein</fullName>
    </submittedName>
</protein>
<dbReference type="PANTHER" id="PTHR43394">
    <property type="entry name" value="ATP-DEPENDENT PERMEASE MDL1, MITOCHONDRIAL"/>
    <property type="match status" value="1"/>
</dbReference>
<dbReference type="GO" id="GO:0016887">
    <property type="term" value="F:ATP hydrolysis activity"/>
    <property type="evidence" value="ECO:0007669"/>
    <property type="project" value="InterPro"/>
</dbReference>
<accession>A0A6V8I3S9</accession>
<dbReference type="Gene3D" id="1.20.1560.10">
    <property type="entry name" value="ABC transporter type 1, transmembrane domain"/>
    <property type="match status" value="1"/>
</dbReference>
<dbReference type="InterPro" id="IPR039421">
    <property type="entry name" value="Type_1_exporter"/>
</dbReference>
<dbReference type="AlphaFoldDB" id="A0A6V8I3S9"/>
<dbReference type="InterPro" id="IPR003439">
    <property type="entry name" value="ABC_transporter-like_ATP-bd"/>
</dbReference>
<dbReference type="GO" id="GO:0015421">
    <property type="term" value="F:ABC-type oligopeptide transporter activity"/>
    <property type="evidence" value="ECO:0007669"/>
    <property type="project" value="TreeGrafter"/>
</dbReference>
<dbReference type="InterPro" id="IPR017871">
    <property type="entry name" value="ABC_transporter-like_CS"/>
</dbReference>
<comment type="caution">
    <text evidence="11">The sequence shown here is derived from an EMBL/GenBank/DDBJ whole genome shotgun (WGS) entry which is preliminary data.</text>
</comment>
<dbReference type="FunFam" id="3.40.50.300:FF:000287">
    <property type="entry name" value="Multidrug ABC transporter ATP-binding protein"/>
    <property type="match status" value="1"/>
</dbReference>
<name>A0A6V8I3S9_9PROT</name>
<evidence type="ECO:0000256" key="2">
    <source>
        <dbReference type="ARBA" id="ARBA00022448"/>
    </source>
</evidence>
<evidence type="ECO:0000313" key="12">
    <source>
        <dbReference type="Proteomes" id="UP000548726"/>
    </source>
</evidence>
<feature type="transmembrane region" description="Helical" evidence="8">
    <location>
        <begin position="92"/>
        <end position="111"/>
    </location>
</feature>
<evidence type="ECO:0000256" key="6">
    <source>
        <dbReference type="ARBA" id="ARBA00022989"/>
    </source>
</evidence>
<keyword evidence="6 8" id="KW-1133">Transmembrane helix</keyword>
<evidence type="ECO:0000259" key="9">
    <source>
        <dbReference type="PROSITE" id="PS50893"/>
    </source>
</evidence>
<dbReference type="Gene3D" id="3.40.50.300">
    <property type="entry name" value="P-loop containing nucleotide triphosphate hydrolases"/>
    <property type="match status" value="1"/>
</dbReference>
<keyword evidence="4" id="KW-0547">Nucleotide-binding</keyword>
<dbReference type="Proteomes" id="UP000548726">
    <property type="component" value="Unassembled WGS sequence"/>
</dbReference>
<dbReference type="RefSeq" id="WP_086655345.1">
    <property type="nucleotide sequence ID" value="NZ_BLJP01000001.1"/>
</dbReference>
<dbReference type="PROSITE" id="PS50929">
    <property type="entry name" value="ABC_TM1F"/>
    <property type="match status" value="1"/>
</dbReference>
<feature type="domain" description="ABC transmembrane type-1" evidence="10">
    <location>
        <begin position="54"/>
        <end position="339"/>
    </location>
</feature>
<organism evidence="11 12">
    <name type="scientific">Acetobacter persici</name>
    <dbReference type="NCBI Taxonomy" id="1076596"/>
    <lineage>
        <taxon>Bacteria</taxon>
        <taxon>Pseudomonadati</taxon>
        <taxon>Pseudomonadota</taxon>
        <taxon>Alphaproteobacteria</taxon>
        <taxon>Acetobacterales</taxon>
        <taxon>Acetobacteraceae</taxon>
        <taxon>Acetobacter</taxon>
    </lineage>
</organism>
<evidence type="ECO:0000256" key="3">
    <source>
        <dbReference type="ARBA" id="ARBA00022692"/>
    </source>
</evidence>
<dbReference type="PANTHER" id="PTHR43394:SF1">
    <property type="entry name" value="ATP-BINDING CASSETTE SUB-FAMILY B MEMBER 10, MITOCHONDRIAL"/>
    <property type="match status" value="1"/>
</dbReference>
<evidence type="ECO:0000259" key="10">
    <source>
        <dbReference type="PROSITE" id="PS50929"/>
    </source>
</evidence>
<dbReference type="GO" id="GO:0005524">
    <property type="term" value="F:ATP binding"/>
    <property type="evidence" value="ECO:0007669"/>
    <property type="project" value="UniProtKB-KW"/>
</dbReference>
<gene>
    <name evidence="11" type="ORF">DmAi_03770</name>
</gene>
<sequence length="617" mass="67042">MAGTVTQPCTQHGRGGFVQDDQTIVVPDRELHAYAGRPVAFLLRYMRNRGVAHVMVFGSVGLAIGCAVLASYAIRHLVDVMTATPHDGAVQAVWQSVAILAALIAMDNLGWRIAGWFASRTFIEMTGDIRRDLFRFLTGHSPAYFSERMPTSLAARIATAGNVCFTLENLLAWSVLPPALNVLLSITLMLSVSWLMGGVTVVLAAALCLLMFRLAVRGRKLHGEYAAAAAGLEGETLDVMGNIALVRAFGMRRQELMRFNSLAGKEMGQRLRSQRYMEKLRMLHGALTALLTVGLLFWTVMLWQHGTASVGEVVMVITLGFAILYGTRDLALALVETVQYNARLSEVLSALLVPHDMPDREDAVQHPGPVRGEIVFEEVGFAYPGAANVLDGFNLHIAAGTRVGLVGRSGSGKSTVLALLQRLRFVQAGRILIDGQDIRSLTDDGLRACLSIVPQDVSLLHRTVMENIRYGRPDATDDAVKAAAAAAGCADFIEAMPEGFETLVGDRGVKLSGGQRQRIAIARAFLRNAPILILDEATSALDTESEAHVQKALERLMVGRTVIAVAHRLSTLRNFDRIVVMQDGRIVEDGSPTLLEQQDGPYKNFLNQQVTHSNDVA</sequence>
<feature type="transmembrane region" description="Helical" evidence="8">
    <location>
        <begin position="182"/>
        <end position="212"/>
    </location>
</feature>
<evidence type="ECO:0000256" key="8">
    <source>
        <dbReference type="SAM" id="Phobius"/>
    </source>
</evidence>
<evidence type="ECO:0000256" key="5">
    <source>
        <dbReference type="ARBA" id="ARBA00022840"/>
    </source>
</evidence>
<evidence type="ECO:0000256" key="7">
    <source>
        <dbReference type="ARBA" id="ARBA00023136"/>
    </source>
</evidence>
<evidence type="ECO:0000256" key="1">
    <source>
        <dbReference type="ARBA" id="ARBA00004651"/>
    </source>
</evidence>
<proteinExistence type="predicted"/>
<feature type="transmembrane region" description="Helical" evidence="8">
    <location>
        <begin position="153"/>
        <end position="176"/>
    </location>
</feature>
<comment type="subcellular location">
    <subcellularLocation>
        <location evidence="1">Cell membrane</location>
        <topology evidence="1">Multi-pass membrane protein</topology>
    </subcellularLocation>
</comment>
<dbReference type="InterPro" id="IPR011527">
    <property type="entry name" value="ABC1_TM_dom"/>
</dbReference>
<dbReference type="OrthoDB" id="5288404at2"/>
<dbReference type="GO" id="GO:0005886">
    <property type="term" value="C:plasma membrane"/>
    <property type="evidence" value="ECO:0007669"/>
    <property type="project" value="UniProtKB-SubCell"/>
</dbReference>
<feature type="transmembrane region" description="Helical" evidence="8">
    <location>
        <begin position="280"/>
        <end position="301"/>
    </location>
</feature>
<dbReference type="PROSITE" id="PS50893">
    <property type="entry name" value="ABC_TRANSPORTER_2"/>
    <property type="match status" value="1"/>
</dbReference>
<dbReference type="InterPro" id="IPR003593">
    <property type="entry name" value="AAA+_ATPase"/>
</dbReference>
<feature type="transmembrane region" description="Helical" evidence="8">
    <location>
        <begin position="51"/>
        <end position="72"/>
    </location>
</feature>
<dbReference type="InterPro" id="IPR027417">
    <property type="entry name" value="P-loop_NTPase"/>
</dbReference>
<feature type="transmembrane region" description="Helical" evidence="8">
    <location>
        <begin position="313"/>
        <end position="335"/>
    </location>
</feature>
<keyword evidence="3 8" id="KW-0812">Transmembrane</keyword>
<keyword evidence="12" id="KW-1185">Reference proteome</keyword>